<keyword evidence="2" id="KW-0812">Transmembrane</keyword>
<feature type="compositionally biased region" description="Acidic residues" evidence="1">
    <location>
        <begin position="1247"/>
        <end position="1257"/>
    </location>
</feature>
<keyword evidence="2" id="KW-0472">Membrane</keyword>
<evidence type="ECO:0008006" key="5">
    <source>
        <dbReference type="Google" id="ProtNLM"/>
    </source>
</evidence>
<name>A0AAD9MVW1_9ANNE</name>
<dbReference type="PANTHER" id="PTHR11319:SF35">
    <property type="entry name" value="OUTER MEMBRANE PROTEIN PMPC-RELATED"/>
    <property type="match status" value="1"/>
</dbReference>
<feature type="compositionally biased region" description="Basic and acidic residues" evidence="1">
    <location>
        <begin position="820"/>
        <end position="829"/>
    </location>
</feature>
<sequence>MMSSSMDLVTVAPTPTAIARIVTPIVKPRPLPRQSWYVIKPNGTQVNETSCGRHEYPCNDLASVIRRAQIHDVIYIDNDGDDDYVFDMCGEVTWEGLHHIEKSLFLRGHRSKPRLKCFYKMPVDGAAGNQSVNVVASPTFTVVRHVTAANETCYVNIENVAIIDTVMSFSNCTVDMDRVAFYNSSVVSWAPCRHVHMVILNSDWYGSQICNLDDVCINNFLNNLTCDYTTLKLRADRFFQTNFIVDQPHLTSGEAQIYVADSLFTNAENETQFLGGLHLTFWSNNSRVVITNCTFRRLINPTRVQSVINIYDAAIWLKATVPLRRRLIVPTNPAIAMISDCTFFDNERGLTVVGIYKELYVVRSRFERNMAMHAGAGILILIDPRDENNTLYVTNCTFVGNVAGSYRNEYPIKEKEGAFELIGKEVLLNAKCCKGVVMMVGKGGAIRAQRGQVKFSHCVFENNRAKLLGGSIMVDIDGTIKIVHTSFSVDAHHEHALQGDIVYSDGKVTISHVTISIGRARNGLSVVRHSGNHWSLDVTNIFIECPVGYNLRATNSSAYGVHEHGLRRSFFLDQLSYFCESCPRNKYSLDHGFINYTMVFNNFSYFTLLINGSEPEPQYTGKYIHHEIECDDCPYGGHCVYGITSVANFWGYNRQNRSVKFQHCPKGYCCSTTQCPSINACVEHRYGRLCGRCMAGYSEALFSSTCVPNETCGPSWLWPLGASIGLFYYLFLLFQTDMKNFLFSEPLTSRCSSSPCCRSKKRKKKRSPFMNGNVAAAMRLAEGSDCKFLSNGGGGDQDEKRPNGAQLEQAAPPGDGGGSDARDPTKDDEFKASDSGLLIVMFYYFQDALLLHVKTVYASSESRTQQLMKSILSGLFKLQLDLFELIEEVCAMPDMAAALKLVSKAFLVPYVILIFVTTYLIYKWTWLFSARRCGESSARTGADAENDDDADDEKKSFITRLSSGFILALLFTYQKLGTTTFTLLNCVPVEDELVLFIDGTVSCYQYWQYAVMAYAVTCVVPFFIVLMVGPSLLYRGLVSLPEFFLACLCPMFFLTPWTVKRLRRRGRWREHVRARAVGRIGEGTRAVIQVLQGPFKENRYGICWAGVLIGRRLILVLLFTFVNDSLIRLLGMLLTSFAILLHHVHVQPYKDLRGNVAGTMSATALVTLASINLVRAGFEAAEYTPSGPNQFLMEVFSQIENTLLLWLPFCAMCMVTMLFLYRLIKALFRCMCAGAVQRPSGSRGSEGQEDDADNVTV</sequence>
<accession>A0AAD9MVW1</accession>
<dbReference type="Proteomes" id="UP001208570">
    <property type="component" value="Unassembled WGS sequence"/>
</dbReference>
<proteinExistence type="predicted"/>
<dbReference type="PANTHER" id="PTHR11319">
    <property type="entry name" value="G PROTEIN-COUPLED RECEPTOR-RELATED"/>
    <property type="match status" value="1"/>
</dbReference>
<feature type="transmembrane region" description="Helical" evidence="2">
    <location>
        <begin position="1156"/>
        <end position="1178"/>
    </location>
</feature>
<gene>
    <name evidence="3" type="ORF">LSH36_637g01071</name>
</gene>
<dbReference type="AlphaFoldDB" id="A0AAD9MVW1"/>
<dbReference type="InterPro" id="IPR011050">
    <property type="entry name" value="Pectin_lyase_fold/virulence"/>
</dbReference>
<protein>
    <recommendedName>
        <fullName evidence="5">Right handed beta helix domain-containing protein</fullName>
    </recommendedName>
</protein>
<dbReference type="SUPFAM" id="SSF51126">
    <property type="entry name" value="Pectin lyase-like"/>
    <property type="match status" value="1"/>
</dbReference>
<feature type="transmembrane region" description="Helical" evidence="2">
    <location>
        <begin position="1126"/>
        <end position="1144"/>
    </location>
</feature>
<evidence type="ECO:0000313" key="3">
    <source>
        <dbReference type="EMBL" id="KAK2146048.1"/>
    </source>
</evidence>
<feature type="region of interest" description="Disordered" evidence="1">
    <location>
        <begin position="791"/>
        <end position="829"/>
    </location>
</feature>
<reference evidence="3" key="1">
    <citation type="journal article" date="2023" name="Mol. Biol. Evol.">
        <title>Third-Generation Sequencing Reveals the Adaptive Role of the Epigenome in Three Deep-Sea Polychaetes.</title>
        <authorList>
            <person name="Perez M."/>
            <person name="Aroh O."/>
            <person name="Sun Y."/>
            <person name="Lan Y."/>
            <person name="Juniper S.K."/>
            <person name="Young C.R."/>
            <person name="Angers B."/>
            <person name="Qian P.Y."/>
        </authorList>
    </citation>
    <scope>NUCLEOTIDE SEQUENCE</scope>
    <source>
        <strain evidence="3">P08H-3</strain>
    </source>
</reference>
<feature type="transmembrane region" description="Helical" evidence="2">
    <location>
        <begin position="716"/>
        <end position="734"/>
    </location>
</feature>
<keyword evidence="4" id="KW-1185">Reference proteome</keyword>
<feature type="transmembrane region" description="Helical" evidence="2">
    <location>
        <begin position="957"/>
        <end position="973"/>
    </location>
</feature>
<feature type="transmembrane region" description="Helical" evidence="2">
    <location>
        <begin position="1011"/>
        <end position="1034"/>
    </location>
</feature>
<dbReference type="EMBL" id="JAODUP010000637">
    <property type="protein sequence ID" value="KAK2146048.1"/>
    <property type="molecule type" value="Genomic_DNA"/>
</dbReference>
<evidence type="ECO:0000256" key="2">
    <source>
        <dbReference type="SAM" id="Phobius"/>
    </source>
</evidence>
<feature type="transmembrane region" description="Helical" evidence="2">
    <location>
        <begin position="901"/>
        <end position="922"/>
    </location>
</feature>
<feature type="transmembrane region" description="Helical" evidence="2">
    <location>
        <begin position="1203"/>
        <end position="1221"/>
    </location>
</feature>
<feature type="transmembrane region" description="Helical" evidence="2">
    <location>
        <begin position="1101"/>
        <end position="1120"/>
    </location>
</feature>
<evidence type="ECO:0000256" key="1">
    <source>
        <dbReference type="SAM" id="MobiDB-lite"/>
    </source>
</evidence>
<feature type="transmembrane region" description="Helical" evidence="2">
    <location>
        <begin position="1040"/>
        <end position="1059"/>
    </location>
</feature>
<keyword evidence="2" id="KW-1133">Transmembrane helix</keyword>
<evidence type="ECO:0000313" key="4">
    <source>
        <dbReference type="Proteomes" id="UP001208570"/>
    </source>
</evidence>
<organism evidence="3 4">
    <name type="scientific">Paralvinella palmiformis</name>
    <dbReference type="NCBI Taxonomy" id="53620"/>
    <lineage>
        <taxon>Eukaryota</taxon>
        <taxon>Metazoa</taxon>
        <taxon>Spiralia</taxon>
        <taxon>Lophotrochozoa</taxon>
        <taxon>Annelida</taxon>
        <taxon>Polychaeta</taxon>
        <taxon>Sedentaria</taxon>
        <taxon>Canalipalpata</taxon>
        <taxon>Terebellida</taxon>
        <taxon>Terebelliformia</taxon>
        <taxon>Alvinellidae</taxon>
        <taxon>Paralvinella</taxon>
    </lineage>
</organism>
<feature type="region of interest" description="Disordered" evidence="1">
    <location>
        <begin position="1237"/>
        <end position="1257"/>
    </location>
</feature>
<comment type="caution">
    <text evidence="3">The sequence shown here is derived from an EMBL/GenBank/DDBJ whole genome shotgun (WGS) entry which is preliminary data.</text>
</comment>